<reference evidence="2" key="1">
    <citation type="journal article" date="2014" name="Int. J. Syst. Evol. Microbiol.">
        <title>Complete genome sequence of Corynebacterium casei LMG S-19264T (=DSM 44701T), isolated from a smear-ripened cheese.</title>
        <authorList>
            <consortium name="US DOE Joint Genome Institute (JGI-PGF)"/>
            <person name="Walter F."/>
            <person name="Albersmeier A."/>
            <person name="Kalinowski J."/>
            <person name="Ruckert C."/>
        </authorList>
    </citation>
    <scope>NUCLEOTIDE SEQUENCE</scope>
    <source>
        <strain evidence="2">CGMCC 1.12214</strain>
    </source>
</reference>
<feature type="region of interest" description="Disordered" evidence="1">
    <location>
        <begin position="104"/>
        <end position="127"/>
    </location>
</feature>
<proteinExistence type="predicted"/>
<name>A0A917IAZ9_9HYPH</name>
<evidence type="ECO:0000313" key="3">
    <source>
        <dbReference type="Proteomes" id="UP000603912"/>
    </source>
</evidence>
<organism evidence="2 3">
    <name type="scientific">Alsobacter metallidurans</name>
    <dbReference type="NCBI Taxonomy" id="340221"/>
    <lineage>
        <taxon>Bacteria</taxon>
        <taxon>Pseudomonadati</taxon>
        <taxon>Pseudomonadota</taxon>
        <taxon>Alphaproteobacteria</taxon>
        <taxon>Hyphomicrobiales</taxon>
        <taxon>Alsobacteraceae</taxon>
        <taxon>Alsobacter</taxon>
    </lineage>
</organism>
<evidence type="ECO:0000256" key="1">
    <source>
        <dbReference type="SAM" id="MobiDB-lite"/>
    </source>
</evidence>
<evidence type="ECO:0000313" key="2">
    <source>
        <dbReference type="EMBL" id="GGH32111.1"/>
    </source>
</evidence>
<protein>
    <submittedName>
        <fullName evidence="2">Uncharacterized protein</fullName>
    </submittedName>
</protein>
<dbReference type="AlphaFoldDB" id="A0A917IAZ9"/>
<reference evidence="2" key="2">
    <citation type="submission" date="2020-09" db="EMBL/GenBank/DDBJ databases">
        <authorList>
            <person name="Sun Q."/>
            <person name="Zhou Y."/>
        </authorList>
    </citation>
    <scope>NUCLEOTIDE SEQUENCE</scope>
    <source>
        <strain evidence="2">CGMCC 1.12214</strain>
    </source>
</reference>
<dbReference type="Proteomes" id="UP000603912">
    <property type="component" value="Unassembled WGS sequence"/>
</dbReference>
<keyword evidence="3" id="KW-1185">Reference proteome</keyword>
<accession>A0A917IAZ9</accession>
<sequence>MPNRKFDPQAVQATRPQANRGRPFRDLAADYVDAVKRGALQPDSELSRLVEERDPAGRFRTLGLAMRDKDQGRMADAVAKLRTLRFSKREVAAQAAEQIAQLSALGESQTGGRKTLSDTTRRSRHGW</sequence>
<comment type="caution">
    <text evidence="2">The sequence shown here is derived from an EMBL/GenBank/DDBJ whole genome shotgun (WGS) entry which is preliminary data.</text>
</comment>
<feature type="region of interest" description="Disordered" evidence="1">
    <location>
        <begin position="1"/>
        <end position="22"/>
    </location>
</feature>
<dbReference type="EMBL" id="BMES01000003">
    <property type="protein sequence ID" value="GGH32111.1"/>
    <property type="molecule type" value="Genomic_DNA"/>
</dbReference>
<dbReference type="RefSeq" id="WP_188519936.1">
    <property type="nucleotide sequence ID" value="NZ_BMES01000003.1"/>
</dbReference>
<gene>
    <name evidence="2" type="ORF">GCM10007036_43740</name>
</gene>